<name>A0ABX0INJ7_9FLAO</name>
<organism evidence="8 9">
    <name type="scientific">Flavobacterium jejuense</name>
    <dbReference type="NCBI Taxonomy" id="1544455"/>
    <lineage>
        <taxon>Bacteria</taxon>
        <taxon>Pseudomonadati</taxon>
        <taxon>Bacteroidota</taxon>
        <taxon>Flavobacteriia</taxon>
        <taxon>Flavobacteriales</taxon>
        <taxon>Flavobacteriaceae</taxon>
        <taxon>Flavobacterium</taxon>
    </lineage>
</organism>
<dbReference type="InterPro" id="IPR011990">
    <property type="entry name" value="TPR-like_helical_dom_sf"/>
</dbReference>
<accession>A0ABX0INJ7</accession>
<comment type="subcellular location">
    <subcellularLocation>
        <location evidence="1">Cell outer membrane</location>
    </subcellularLocation>
</comment>
<dbReference type="SUPFAM" id="SSF48452">
    <property type="entry name" value="TPR-like"/>
    <property type="match status" value="1"/>
</dbReference>
<reference evidence="8 9" key="2">
    <citation type="submission" date="2019-05" db="EMBL/GenBank/DDBJ databases">
        <authorList>
            <person name="Lianzixin W."/>
        </authorList>
    </citation>
    <scope>NUCLEOTIDE SEQUENCE [LARGE SCALE GENOMIC DNA]</scope>
    <source>
        <strain evidence="8 9">EC11</strain>
    </source>
</reference>
<reference evidence="9" key="1">
    <citation type="submission" date="2019-05" db="EMBL/GenBank/DDBJ databases">
        <title>Flavobacterium profundi sp. nov., isolated from a deep-sea seamount.</title>
        <authorList>
            <person name="Zhang D.-C."/>
        </authorList>
    </citation>
    <scope>NUCLEOTIDE SEQUENCE [LARGE SCALE GENOMIC DNA]</scope>
    <source>
        <strain evidence="9">EC11</strain>
    </source>
</reference>
<evidence type="ECO:0000259" key="6">
    <source>
        <dbReference type="Pfam" id="PF07980"/>
    </source>
</evidence>
<sequence>MKNKFIYPIFVTGLLFFTASCNEEYLQTEPTEFITQEQLADASANNPDLLKGTVSGIYSLMFQTETGGTTNHNDFGQKGYDIFSDMLSGDMALSSNTYNWYRNLADYQVTIDYTRNENYQVWRYYYRIIRSTNIVVQALGGNDAIPVNQENQYLMGQAKALRAYAYFYLTQFEVNGYDLSQPILPIYTDPAQQAQPKSSASDVYGLIVDDLTDAITLLDGFNRLTKTEINKYVAEGLLAYVYAAMGNNGDAKTLTNDIIASGGFPLTTTAELTGGFNNVNTPSWMWGVDLTPNQGLDLVSWWGQMDIFTYSYAFAGDRKVIDLNLYNSIPANDARKSQFSASSQLPINKFYDPNRIQGGQRVITTDYIYMRVDEIYLLNAETAAKSGDEVTARTSLKALLVNRIPDNSYVDGLSGQALLDEIYLQTRIELWGEGKSYLAMKRNQATINRGANHLFQAGVAVPYNDERLTFEIPQAEIQNNPFLNDQN</sequence>
<proteinExistence type="inferred from homology"/>
<evidence type="ECO:0000256" key="5">
    <source>
        <dbReference type="ARBA" id="ARBA00023237"/>
    </source>
</evidence>
<dbReference type="InterPro" id="IPR012944">
    <property type="entry name" value="SusD_RagB_dom"/>
</dbReference>
<feature type="domain" description="SusD-like N-terminal" evidence="7">
    <location>
        <begin position="94"/>
        <end position="242"/>
    </location>
</feature>
<reference evidence="8 9" key="3">
    <citation type="submission" date="2020-02" db="EMBL/GenBank/DDBJ databases">
        <title>Flavobacterium profundi sp. nov., isolated from a deep-sea seamount.</title>
        <authorList>
            <person name="Zhang D.-C."/>
        </authorList>
    </citation>
    <scope>NUCLEOTIDE SEQUENCE [LARGE SCALE GENOMIC DNA]</scope>
    <source>
        <strain evidence="8 9">EC11</strain>
    </source>
</reference>
<evidence type="ECO:0000256" key="1">
    <source>
        <dbReference type="ARBA" id="ARBA00004442"/>
    </source>
</evidence>
<dbReference type="Proteomes" id="UP000817854">
    <property type="component" value="Unassembled WGS sequence"/>
</dbReference>
<gene>
    <name evidence="8" type="ORF">FIA58_006765</name>
</gene>
<evidence type="ECO:0000256" key="4">
    <source>
        <dbReference type="ARBA" id="ARBA00023136"/>
    </source>
</evidence>
<keyword evidence="3" id="KW-0732">Signal</keyword>
<protein>
    <submittedName>
        <fullName evidence="8">RagB/SusD family nutrient uptake outer membrane protein</fullName>
    </submittedName>
</protein>
<dbReference type="Gene3D" id="1.25.40.390">
    <property type="match status" value="1"/>
</dbReference>
<feature type="domain" description="RagB/SusD" evidence="6">
    <location>
        <begin position="325"/>
        <end position="486"/>
    </location>
</feature>
<keyword evidence="9" id="KW-1185">Reference proteome</keyword>
<dbReference type="InterPro" id="IPR033985">
    <property type="entry name" value="SusD-like_N"/>
</dbReference>
<dbReference type="Pfam" id="PF07980">
    <property type="entry name" value="SusD_RagB"/>
    <property type="match status" value="1"/>
</dbReference>
<dbReference type="EMBL" id="VEVQ02000003">
    <property type="protein sequence ID" value="NHN25372.1"/>
    <property type="molecule type" value="Genomic_DNA"/>
</dbReference>
<keyword evidence="5" id="KW-0998">Cell outer membrane</keyword>
<dbReference type="RefSeq" id="WP_140961464.1">
    <property type="nucleotide sequence ID" value="NZ_VEVQ02000003.1"/>
</dbReference>
<evidence type="ECO:0000313" key="9">
    <source>
        <dbReference type="Proteomes" id="UP000817854"/>
    </source>
</evidence>
<evidence type="ECO:0000256" key="3">
    <source>
        <dbReference type="ARBA" id="ARBA00022729"/>
    </source>
</evidence>
<evidence type="ECO:0000256" key="2">
    <source>
        <dbReference type="ARBA" id="ARBA00006275"/>
    </source>
</evidence>
<evidence type="ECO:0000259" key="7">
    <source>
        <dbReference type="Pfam" id="PF14322"/>
    </source>
</evidence>
<keyword evidence="4" id="KW-0472">Membrane</keyword>
<dbReference type="PROSITE" id="PS51257">
    <property type="entry name" value="PROKAR_LIPOPROTEIN"/>
    <property type="match status" value="1"/>
</dbReference>
<evidence type="ECO:0000313" key="8">
    <source>
        <dbReference type="EMBL" id="NHN25372.1"/>
    </source>
</evidence>
<comment type="caution">
    <text evidence="8">The sequence shown here is derived from an EMBL/GenBank/DDBJ whole genome shotgun (WGS) entry which is preliminary data.</text>
</comment>
<dbReference type="Pfam" id="PF14322">
    <property type="entry name" value="SusD-like_3"/>
    <property type="match status" value="1"/>
</dbReference>
<comment type="similarity">
    <text evidence="2">Belongs to the SusD family.</text>
</comment>